<dbReference type="OrthoDB" id="47603at2"/>
<sequence length="120" mass="13289">MKKGDKILILVLLVAAICFALFFFLGAEKGGYARITANGEVKAELPLSEDTIYQVETEEGFNIIQIQDGYVSMQEADCRDQICVEHKKIHLTGETIVCLPHKLVVEIIGEKKAAYDMVVG</sequence>
<reference evidence="1 3" key="1">
    <citation type="journal article" date="2016" name="Genome Announc.">
        <title>Complete Genome Sequence of the Amino Acid-Fermenting Clostridium propionicum X2 (DSM 1682).</title>
        <authorList>
            <person name="Poehlein A."/>
            <person name="Schlien K."/>
            <person name="Chowdhury N.P."/>
            <person name="Gottschalk G."/>
            <person name="Buckel W."/>
            <person name="Daniel R."/>
        </authorList>
    </citation>
    <scope>NUCLEOTIDE SEQUENCE [LARGE SCALE GENOMIC DNA]</scope>
    <source>
        <strain evidence="1 3">X2</strain>
    </source>
</reference>
<organism evidence="2 4">
    <name type="scientific">Anaerotignum propionicum DSM 1682</name>
    <dbReference type="NCBI Taxonomy" id="991789"/>
    <lineage>
        <taxon>Bacteria</taxon>
        <taxon>Bacillati</taxon>
        <taxon>Bacillota</taxon>
        <taxon>Clostridia</taxon>
        <taxon>Lachnospirales</taxon>
        <taxon>Anaerotignaceae</taxon>
        <taxon>Anaerotignum</taxon>
    </lineage>
</organism>
<dbReference type="Gene3D" id="2.60.320.10">
    <property type="entry name" value="N-utilization substance G protein NusG, insert domain"/>
    <property type="match status" value="1"/>
</dbReference>
<name>A0A0X8VB29_ANAPI</name>
<dbReference type="Proteomes" id="UP000068026">
    <property type="component" value="Chromosome"/>
</dbReference>
<accession>A0A0X8VB29</accession>
<reference evidence="4" key="3">
    <citation type="submission" date="2016-11" db="EMBL/GenBank/DDBJ databases">
        <authorList>
            <person name="Jaros S."/>
            <person name="Januszkiewicz K."/>
            <person name="Wedrychowicz H."/>
        </authorList>
    </citation>
    <scope>NUCLEOTIDE SEQUENCE [LARGE SCALE GENOMIC DNA]</scope>
    <source>
        <strain evidence="4">DSM 1682</strain>
    </source>
</reference>
<dbReference type="Pfam" id="PF07009">
    <property type="entry name" value="NusG_II"/>
    <property type="match status" value="1"/>
</dbReference>
<gene>
    <name evidence="1" type="ORF">CPRO_00450</name>
    <name evidence="2" type="ORF">SAMN02745151_00314</name>
</gene>
<evidence type="ECO:0000313" key="1">
    <source>
        <dbReference type="EMBL" id="AMJ39669.1"/>
    </source>
</evidence>
<keyword evidence="3" id="KW-1185">Reference proteome</keyword>
<dbReference type="EMBL" id="FQUA01000001">
    <property type="protein sequence ID" value="SHE30641.1"/>
    <property type="molecule type" value="Genomic_DNA"/>
</dbReference>
<dbReference type="InterPro" id="IPR038690">
    <property type="entry name" value="NusG_2_sf"/>
</dbReference>
<dbReference type="EMBL" id="CP014223">
    <property type="protein sequence ID" value="AMJ39669.1"/>
    <property type="molecule type" value="Genomic_DNA"/>
</dbReference>
<evidence type="ECO:0000313" key="3">
    <source>
        <dbReference type="Proteomes" id="UP000068026"/>
    </source>
</evidence>
<protein>
    <submittedName>
        <fullName evidence="2">Uncharacterized protein</fullName>
    </submittedName>
</protein>
<dbReference type="CDD" id="cd09911">
    <property type="entry name" value="Lin0431_like"/>
    <property type="match status" value="1"/>
</dbReference>
<dbReference type="RefSeq" id="WP_066046553.1">
    <property type="nucleotide sequence ID" value="NZ_CP014223.1"/>
</dbReference>
<reference evidence="2" key="4">
    <citation type="submission" date="2016-11" db="EMBL/GenBank/DDBJ databases">
        <authorList>
            <person name="Varghese N."/>
            <person name="Submissions S."/>
        </authorList>
    </citation>
    <scope>NUCLEOTIDE SEQUENCE</scope>
    <source>
        <strain evidence="2">DSM 1682</strain>
    </source>
</reference>
<reference evidence="3" key="2">
    <citation type="submission" date="2016-01" db="EMBL/GenBank/DDBJ databases">
        <authorList>
            <person name="Poehlein A."/>
            <person name="Schlien K."/>
            <person name="Gottschalk G."/>
            <person name="Buckel W."/>
            <person name="Daniel R."/>
        </authorList>
    </citation>
    <scope>NUCLEOTIDE SEQUENCE [LARGE SCALE GENOMIC DNA]</scope>
    <source>
        <strain evidence="3">X2</strain>
    </source>
</reference>
<dbReference type="AlphaFoldDB" id="A0A0X8VB29"/>
<evidence type="ECO:0000313" key="2">
    <source>
        <dbReference type="EMBL" id="SHE30641.1"/>
    </source>
</evidence>
<proteinExistence type="predicted"/>
<evidence type="ECO:0000313" key="4">
    <source>
        <dbReference type="Proteomes" id="UP000184204"/>
    </source>
</evidence>
<dbReference type="Proteomes" id="UP000184204">
    <property type="component" value="Unassembled WGS sequence"/>
</dbReference>
<dbReference type="KEGG" id="cpro:CPRO_00450"/>